<reference evidence="2 3" key="1">
    <citation type="submission" date="2016-10" db="EMBL/GenBank/DDBJ databases">
        <authorList>
            <person name="de Groot N.N."/>
        </authorList>
    </citation>
    <scope>NUCLEOTIDE SEQUENCE [LARGE SCALE GENOMIC DNA]</scope>
    <source>
        <strain evidence="2 3">NLAE-zl-C202</strain>
    </source>
</reference>
<keyword evidence="1" id="KW-0472">Membrane</keyword>
<evidence type="ECO:0000313" key="2">
    <source>
        <dbReference type="EMBL" id="SFO09567.1"/>
    </source>
</evidence>
<keyword evidence="1" id="KW-1133">Transmembrane helix</keyword>
<feature type="transmembrane region" description="Helical" evidence="1">
    <location>
        <begin position="9"/>
        <end position="27"/>
    </location>
</feature>
<organism evidence="2 3">
    <name type="scientific">Bacteroides xylanisolvens</name>
    <dbReference type="NCBI Taxonomy" id="371601"/>
    <lineage>
        <taxon>Bacteria</taxon>
        <taxon>Pseudomonadati</taxon>
        <taxon>Bacteroidota</taxon>
        <taxon>Bacteroidia</taxon>
        <taxon>Bacteroidales</taxon>
        <taxon>Bacteroidaceae</taxon>
        <taxon>Bacteroides</taxon>
    </lineage>
</organism>
<dbReference type="EMBL" id="FOUM01000064">
    <property type="protein sequence ID" value="SFO09567.1"/>
    <property type="molecule type" value="Genomic_DNA"/>
</dbReference>
<protein>
    <submittedName>
        <fullName evidence="2">Uncharacterized protein</fullName>
    </submittedName>
</protein>
<accession>A0A1I5EDN3</accession>
<sequence>MNNKLIKESLALGIRCFIYLLIGIILFESCGSDNSKNELTGSGGNTTNQYLLLQQSGLNKITVTGNEKEYCFILTVKKLGGVK</sequence>
<name>A0A1I5EDN3_9BACE</name>
<dbReference type="AlphaFoldDB" id="A0A1I5EDN3"/>
<keyword evidence="1" id="KW-0812">Transmembrane</keyword>
<evidence type="ECO:0000313" key="3">
    <source>
        <dbReference type="Proteomes" id="UP000183766"/>
    </source>
</evidence>
<gene>
    <name evidence="2" type="ORF">SAMN05216250_1649</name>
</gene>
<dbReference type="Proteomes" id="UP000183766">
    <property type="component" value="Unassembled WGS sequence"/>
</dbReference>
<proteinExistence type="predicted"/>
<evidence type="ECO:0000256" key="1">
    <source>
        <dbReference type="SAM" id="Phobius"/>
    </source>
</evidence>